<sequence length="49" mass="5435">MSVFGIPGAAFGENPLGDPRISFTLFFAVVTWVSLRRLVDTKSLYAQRC</sequence>
<dbReference type="EMBL" id="FNSA01000003">
    <property type="protein sequence ID" value="SED64452.1"/>
    <property type="molecule type" value="Genomic_DNA"/>
</dbReference>
<organism evidence="2 3">
    <name type="scientific">Tsukamurella tyrosinosolvens</name>
    <dbReference type="NCBI Taxonomy" id="57704"/>
    <lineage>
        <taxon>Bacteria</taxon>
        <taxon>Bacillati</taxon>
        <taxon>Actinomycetota</taxon>
        <taxon>Actinomycetes</taxon>
        <taxon>Mycobacteriales</taxon>
        <taxon>Tsukamurellaceae</taxon>
        <taxon>Tsukamurella</taxon>
    </lineage>
</organism>
<feature type="transmembrane region" description="Helical" evidence="1">
    <location>
        <begin position="20"/>
        <end position="39"/>
    </location>
</feature>
<keyword evidence="1" id="KW-0812">Transmembrane</keyword>
<evidence type="ECO:0000313" key="3">
    <source>
        <dbReference type="Proteomes" id="UP000182241"/>
    </source>
</evidence>
<gene>
    <name evidence="2" type="ORF">SAMN04489793_5388</name>
</gene>
<accession>A0A1H5CCF3</accession>
<keyword evidence="1" id="KW-0472">Membrane</keyword>
<evidence type="ECO:0000313" key="2">
    <source>
        <dbReference type="EMBL" id="SED64452.1"/>
    </source>
</evidence>
<dbReference type="AlphaFoldDB" id="A0A1H5CCF3"/>
<dbReference type="STRING" id="57704.SAMN04489793_5388"/>
<proteinExistence type="predicted"/>
<keyword evidence="3" id="KW-1185">Reference proteome</keyword>
<name>A0A1H5CCF3_TSUTY</name>
<protein>
    <submittedName>
        <fullName evidence="2">Uncharacterized protein</fullName>
    </submittedName>
</protein>
<reference evidence="3" key="1">
    <citation type="submission" date="2016-10" db="EMBL/GenBank/DDBJ databases">
        <authorList>
            <person name="Varghese N."/>
            <person name="Submissions S."/>
        </authorList>
    </citation>
    <scope>NUCLEOTIDE SEQUENCE [LARGE SCALE GENOMIC DNA]</scope>
    <source>
        <strain evidence="3">DSM 44234</strain>
    </source>
</reference>
<evidence type="ECO:0000256" key="1">
    <source>
        <dbReference type="SAM" id="Phobius"/>
    </source>
</evidence>
<dbReference type="Proteomes" id="UP000182241">
    <property type="component" value="Unassembled WGS sequence"/>
</dbReference>
<keyword evidence="1" id="KW-1133">Transmembrane helix</keyword>